<feature type="region of interest" description="Disordered" evidence="8">
    <location>
        <begin position="213"/>
        <end position="239"/>
    </location>
</feature>
<protein>
    <recommendedName>
        <fullName evidence="5">Actin maturation protease</fullName>
    </recommendedName>
    <alternativeName>
        <fullName evidence="6">Actin aminopeptidase ACTMAP</fullName>
    </alternativeName>
</protein>
<evidence type="ECO:0000256" key="3">
    <source>
        <dbReference type="ARBA" id="ARBA00022801"/>
    </source>
</evidence>
<dbReference type="STRING" id="1555241.A0A4P9X5P9"/>
<keyword evidence="2" id="KW-0645">Protease</keyword>
<dbReference type="GO" id="GO:0006508">
    <property type="term" value="P:proteolysis"/>
    <property type="evidence" value="ECO:0007669"/>
    <property type="project" value="UniProtKB-KW"/>
</dbReference>
<proteinExistence type="inferred from homology"/>
<dbReference type="PANTHER" id="PTHR28631">
    <property type="entry name" value="UPF0692 PROTEIN C19ORF54"/>
    <property type="match status" value="1"/>
</dbReference>
<dbReference type="OrthoDB" id="198816at2759"/>
<reference evidence="10" key="1">
    <citation type="journal article" date="2018" name="Nat. Microbiol.">
        <title>Leveraging single-cell genomics to expand the fungal tree of life.</title>
        <authorList>
            <person name="Ahrendt S.R."/>
            <person name="Quandt C.A."/>
            <person name="Ciobanu D."/>
            <person name="Clum A."/>
            <person name="Salamov A."/>
            <person name="Andreopoulos B."/>
            <person name="Cheng J.F."/>
            <person name="Woyke T."/>
            <person name="Pelin A."/>
            <person name="Henrissat B."/>
            <person name="Reynolds N.K."/>
            <person name="Benny G.L."/>
            <person name="Smith M.E."/>
            <person name="James T.Y."/>
            <person name="Grigoriev I.V."/>
        </authorList>
    </citation>
    <scope>NUCLEOTIDE SEQUENCE [LARGE SCALE GENOMIC DNA]</scope>
    <source>
        <strain evidence="10">ATCC 52028</strain>
    </source>
</reference>
<feature type="compositionally biased region" description="Low complexity" evidence="8">
    <location>
        <begin position="217"/>
        <end position="236"/>
    </location>
</feature>
<comment type="similarity">
    <text evidence="4">Belongs to the ACTMAP family.</text>
</comment>
<dbReference type="EMBL" id="ML014215">
    <property type="protein sequence ID" value="RKP00456.1"/>
    <property type="molecule type" value="Genomic_DNA"/>
</dbReference>
<evidence type="ECO:0000256" key="7">
    <source>
        <dbReference type="ARBA" id="ARBA00049041"/>
    </source>
</evidence>
<dbReference type="GO" id="GO:0004177">
    <property type="term" value="F:aminopeptidase activity"/>
    <property type="evidence" value="ECO:0007669"/>
    <property type="project" value="UniProtKB-KW"/>
</dbReference>
<comment type="catalytic activity">
    <reaction evidence="7">
        <text>N-terminal N(alpha)-acetyl-L-cysteinyl-L-aspartyl-[protein] + H2O = N-terminal L-aspartyl-[protein] + N-acetyl-L-cysteine</text>
        <dbReference type="Rhea" id="RHEA:74579"/>
        <dbReference type="Rhea" id="RHEA-COMP:12669"/>
        <dbReference type="Rhea" id="RHEA-COMP:18395"/>
        <dbReference type="ChEBI" id="CHEBI:15377"/>
        <dbReference type="ChEBI" id="CHEBI:64720"/>
        <dbReference type="ChEBI" id="CHEBI:78236"/>
        <dbReference type="ChEBI" id="CHEBI:193599"/>
    </reaction>
    <physiologicalReaction direction="left-to-right" evidence="7">
        <dbReference type="Rhea" id="RHEA:74580"/>
    </physiologicalReaction>
</comment>
<organism evidence="9 10">
    <name type="scientific">Caulochytrium protostelioides</name>
    <dbReference type="NCBI Taxonomy" id="1555241"/>
    <lineage>
        <taxon>Eukaryota</taxon>
        <taxon>Fungi</taxon>
        <taxon>Fungi incertae sedis</taxon>
        <taxon>Chytridiomycota</taxon>
        <taxon>Chytridiomycota incertae sedis</taxon>
        <taxon>Chytridiomycetes</taxon>
        <taxon>Caulochytriales</taxon>
        <taxon>Caulochytriaceae</taxon>
        <taxon>Caulochytrium</taxon>
    </lineage>
</organism>
<keyword evidence="1" id="KW-0031">Aminopeptidase</keyword>
<evidence type="ECO:0000256" key="5">
    <source>
        <dbReference type="ARBA" id="ARBA00034848"/>
    </source>
</evidence>
<evidence type="ECO:0000313" key="10">
    <source>
        <dbReference type="Proteomes" id="UP000274922"/>
    </source>
</evidence>
<dbReference type="Proteomes" id="UP000274922">
    <property type="component" value="Unassembled WGS sequence"/>
</dbReference>
<keyword evidence="3" id="KW-0378">Hydrolase</keyword>
<dbReference type="InterPro" id="IPR040043">
    <property type="entry name" value="ACTMAP"/>
</dbReference>
<dbReference type="PANTHER" id="PTHR28631:SF1">
    <property type="entry name" value="ACTIN MATURATION PROTEASE"/>
    <property type="match status" value="1"/>
</dbReference>
<evidence type="ECO:0000256" key="2">
    <source>
        <dbReference type="ARBA" id="ARBA00022670"/>
    </source>
</evidence>
<evidence type="ECO:0000256" key="6">
    <source>
        <dbReference type="ARBA" id="ARBA00034908"/>
    </source>
</evidence>
<accession>A0A4P9X5P9</accession>
<dbReference type="AlphaFoldDB" id="A0A4P9X5P9"/>
<evidence type="ECO:0000256" key="8">
    <source>
        <dbReference type="SAM" id="MobiDB-lite"/>
    </source>
</evidence>
<name>A0A4P9X5P9_9FUNG</name>
<evidence type="ECO:0000256" key="1">
    <source>
        <dbReference type="ARBA" id="ARBA00022438"/>
    </source>
</evidence>
<keyword evidence="10" id="KW-1185">Reference proteome</keyword>
<evidence type="ECO:0000313" key="9">
    <source>
        <dbReference type="EMBL" id="RKP00456.1"/>
    </source>
</evidence>
<evidence type="ECO:0000256" key="4">
    <source>
        <dbReference type="ARBA" id="ARBA00034725"/>
    </source>
</evidence>
<sequence length="270" mass="27359">MAPQTRQQGPSCGLWALGAALPAFRAPSEDAGRGGAGAVDLATQQRLLALAQSLGVSAYGECFSVAALADVAQHAIRAAGAPAIARVAAFPTAAQLVASLDRGGLLLVPYDRDRQNEPSCRGGHAAHWALIMGYVVDAPGRADGPAAGEPDPAADLVFVTGAGGGRGVPADHVVGVVAAHGMSLHRTVWDLAALRASNAQLACVSPRVRGAEDARPRVAARPAPMATTTPTTTITRTPPPRAPYVLWPESAGGMQLAGHVVLLVPAPAIA</sequence>
<dbReference type="Pfam" id="PF21646">
    <property type="entry name" value="ACTMAP-like_C"/>
    <property type="match status" value="1"/>
</dbReference>
<gene>
    <name evidence="9" type="ORF">CXG81DRAFT_19604</name>
</gene>